<evidence type="ECO:0000313" key="2">
    <source>
        <dbReference type="Proteomes" id="UP000812270"/>
    </source>
</evidence>
<proteinExistence type="predicted"/>
<keyword evidence="2" id="KW-1185">Reference proteome</keyword>
<name>A0A9E2SCX3_9BACT</name>
<dbReference type="Pfam" id="PF08843">
    <property type="entry name" value="AbiEii"/>
    <property type="match status" value="1"/>
</dbReference>
<dbReference type="AlphaFoldDB" id="A0A9E2SCX3"/>
<accession>A0A9E2SCX3</accession>
<sequence>MLQWNTVDPALRESLNVLMQNSALAQFRLVGGTALSLHLGHRMSIDIDLFTDSAYGSIDYSLIENFLRNTFPFFQTNGTGLIGMGCSYLIGSNASNAIKLDVYYTNDNFMRQVELHDGIRLASVEEIAAMKMDVILRGGRKKDFWDIHEILNHHSLQQLIHLHKERHEYLHDEVKLISQLNNHSIADNDFDPVCLKGKHWEIVKYEIYQATRQL</sequence>
<comment type="caution">
    <text evidence="1">The sequence shown here is derived from an EMBL/GenBank/DDBJ whole genome shotgun (WGS) entry which is preliminary data.</text>
</comment>
<dbReference type="Proteomes" id="UP000812270">
    <property type="component" value="Unassembled WGS sequence"/>
</dbReference>
<dbReference type="InterPro" id="IPR014942">
    <property type="entry name" value="AbiEii"/>
</dbReference>
<dbReference type="RefSeq" id="WP_217793253.1">
    <property type="nucleotide sequence ID" value="NZ_JAHSPG010000015.1"/>
</dbReference>
<reference evidence="1" key="1">
    <citation type="submission" date="2021-06" db="EMBL/GenBank/DDBJ databases">
        <authorList>
            <person name="Huq M.A."/>
        </authorList>
    </citation>
    <scope>NUCLEOTIDE SEQUENCE</scope>
    <source>
        <strain evidence="1">MAH-26</strain>
    </source>
</reference>
<dbReference type="GO" id="GO:0016740">
    <property type="term" value="F:transferase activity"/>
    <property type="evidence" value="ECO:0007669"/>
    <property type="project" value="UniProtKB-KW"/>
</dbReference>
<organism evidence="1 2">
    <name type="scientific">Pinibacter aurantiacus</name>
    <dbReference type="NCBI Taxonomy" id="2851599"/>
    <lineage>
        <taxon>Bacteria</taxon>
        <taxon>Pseudomonadati</taxon>
        <taxon>Bacteroidota</taxon>
        <taxon>Chitinophagia</taxon>
        <taxon>Chitinophagales</taxon>
        <taxon>Chitinophagaceae</taxon>
        <taxon>Pinibacter</taxon>
    </lineage>
</organism>
<protein>
    <submittedName>
        <fullName evidence="1">Nucleotidyl transferase AbiEii/AbiGii toxin family protein</fullName>
    </submittedName>
</protein>
<evidence type="ECO:0000313" key="1">
    <source>
        <dbReference type="EMBL" id="MBV4359244.1"/>
    </source>
</evidence>
<gene>
    <name evidence="1" type="ORF">KTO63_18900</name>
</gene>
<keyword evidence="1" id="KW-0808">Transferase</keyword>
<dbReference type="EMBL" id="JAHSPG010000015">
    <property type="protein sequence ID" value="MBV4359244.1"/>
    <property type="molecule type" value="Genomic_DNA"/>
</dbReference>